<feature type="transmembrane region" description="Helical" evidence="1">
    <location>
        <begin position="20"/>
        <end position="42"/>
    </location>
</feature>
<keyword evidence="1" id="KW-0812">Transmembrane</keyword>
<gene>
    <name evidence="2" type="ORF">BDV29DRAFT_156611</name>
</gene>
<keyword evidence="1" id="KW-1133">Transmembrane helix</keyword>
<keyword evidence="1" id="KW-0472">Membrane</keyword>
<evidence type="ECO:0000313" key="2">
    <source>
        <dbReference type="EMBL" id="KAB8074486.1"/>
    </source>
</evidence>
<name>A0A5N5X127_9EURO</name>
<dbReference type="AlphaFoldDB" id="A0A5N5X127"/>
<evidence type="ECO:0000256" key="1">
    <source>
        <dbReference type="SAM" id="Phobius"/>
    </source>
</evidence>
<keyword evidence="3" id="KW-1185">Reference proteome</keyword>
<organism evidence="2 3">
    <name type="scientific">Aspergillus leporis</name>
    <dbReference type="NCBI Taxonomy" id="41062"/>
    <lineage>
        <taxon>Eukaryota</taxon>
        <taxon>Fungi</taxon>
        <taxon>Dikarya</taxon>
        <taxon>Ascomycota</taxon>
        <taxon>Pezizomycotina</taxon>
        <taxon>Eurotiomycetes</taxon>
        <taxon>Eurotiomycetidae</taxon>
        <taxon>Eurotiales</taxon>
        <taxon>Aspergillaceae</taxon>
        <taxon>Aspergillus</taxon>
        <taxon>Aspergillus subgen. Circumdati</taxon>
    </lineage>
</organism>
<dbReference type="Proteomes" id="UP000326565">
    <property type="component" value="Unassembled WGS sequence"/>
</dbReference>
<reference evidence="2 3" key="1">
    <citation type="submission" date="2019-04" db="EMBL/GenBank/DDBJ databases">
        <title>Friends and foes A comparative genomics study of 23 Aspergillus species from section Flavi.</title>
        <authorList>
            <consortium name="DOE Joint Genome Institute"/>
            <person name="Kjaerbolling I."/>
            <person name="Vesth T."/>
            <person name="Frisvad J.C."/>
            <person name="Nybo J.L."/>
            <person name="Theobald S."/>
            <person name="Kildgaard S."/>
            <person name="Isbrandt T."/>
            <person name="Kuo A."/>
            <person name="Sato A."/>
            <person name="Lyhne E.K."/>
            <person name="Kogle M.E."/>
            <person name="Wiebenga A."/>
            <person name="Kun R.S."/>
            <person name="Lubbers R.J."/>
            <person name="Makela M.R."/>
            <person name="Barry K."/>
            <person name="Chovatia M."/>
            <person name="Clum A."/>
            <person name="Daum C."/>
            <person name="Haridas S."/>
            <person name="He G."/>
            <person name="LaButti K."/>
            <person name="Lipzen A."/>
            <person name="Mondo S."/>
            <person name="Riley R."/>
            <person name="Salamov A."/>
            <person name="Simmons B.A."/>
            <person name="Magnuson J.K."/>
            <person name="Henrissat B."/>
            <person name="Mortensen U.H."/>
            <person name="Larsen T.O."/>
            <person name="Devries R.P."/>
            <person name="Grigoriev I.V."/>
            <person name="Machida M."/>
            <person name="Baker S.E."/>
            <person name="Andersen M.R."/>
        </authorList>
    </citation>
    <scope>NUCLEOTIDE SEQUENCE [LARGE SCALE GENOMIC DNA]</scope>
    <source>
        <strain evidence="2 3">CBS 151.66</strain>
    </source>
</reference>
<protein>
    <submittedName>
        <fullName evidence="2">Uncharacterized protein</fullName>
    </submittedName>
</protein>
<proteinExistence type="predicted"/>
<accession>A0A5N5X127</accession>
<sequence length="67" mass="7384">MAAVDSTEPAAPELEMMDRGFYISLVMFGIMSPANVFLLPSLPRPAGRGRSFISNLFGWIEYFRPGG</sequence>
<evidence type="ECO:0000313" key="3">
    <source>
        <dbReference type="Proteomes" id="UP000326565"/>
    </source>
</evidence>
<dbReference type="EMBL" id="ML732209">
    <property type="protein sequence ID" value="KAB8074486.1"/>
    <property type="molecule type" value="Genomic_DNA"/>
</dbReference>